<protein>
    <submittedName>
        <fullName evidence="2">Uncharacterized protein</fullName>
    </submittedName>
</protein>
<gene>
    <name evidence="2" type="ORF">VP01_7g14</name>
</gene>
<sequence length="444" mass="50760">MSEEVFSGTESGHSLCIGPLPPNRGFSWLTPCRTNQPASSRLASGQQRTPTWQKKTPTSQQKCAGTPKTASPMANPLQMMTQNMPEAFSSTRVSFIPNLYSENMMVKLINVFRMLSIPGPLNPSTLTKFNSWFSDVDQIARLAENVEGSPLIPVTDIVTLNSLRLEQKKMGKGLVNLDDFFVDYTQATFACLGLCIWRLNLDDLPQFLYNKACRQPTLKLVWKAAVCVAYTYMNISKKYKEDLELLIPTEKKQVEKLCEDKDCNFIGRVIEHLLEDRSCSETSKTISKDNIQCQCSQKQQIKFCKSCIHNQNPQVPIRKHHQGLPLNFYDPNWFNNLLTQQRIDVDDTQTIAFLPDASKLLQGNKLPAEKLLEKQFTKNYLNQLPAPWTSLMKSKTRSRRIHQTLRMIAAIVLMRTLSTMKIKVKGVVMMKMIKMWHKREDTMP</sequence>
<name>A0A0L6UAK4_9BASI</name>
<feature type="region of interest" description="Disordered" evidence="1">
    <location>
        <begin position="37"/>
        <end position="74"/>
    </location>
</feature>
<evidence type="ECO:0000256" key="1">
    <source>
        <dbReference type="SAM" id="MobiDB-lite"/>
    </source>
</evidence>
<comment type="caution">
    <text evidence="2">The sequence shown here is derived from an EMBL/GenBank/DDBJ whole genome shotgun (WGS) entry which is preliminary data.</text>
</comment>
<evidence type="ECO:0000313" key="2">
    <source>
        <dbReference type="EMBL" id="KNZ45574.1"/>
    </source>
</evidence>
<feature type="compositionally biased region" description="Polar residues" evidence="1">
    <location>
        <begin position="37"/>
        <end position="63"/>
    </location>
</feature>
<dbReference type="OrthoDB" id="3254880at2759"/>
<dbReference type="AlphaFoldDB" id="A0A0L6UAK4"/>
<dbReference type="EMBL" id="LAVV01013495">
    <property type="protein sequence ID" value="KNZ45574.1"/>
    <property type="molecule type" value="Genomic_DNA"/>
</dbReference>
<keyword evidence="3" id="KW-1185">Reference proteome</keyword>
<accession>A0A0L6UAK4</accession>
<reference evidence="2 3" key="1">
    <citation type="submission" date="2015-08" db="EMBL/GenBank/DDBJ databases">
        <title>Next Generation Sequencing and Analysis of the Genome of Puccinia sorghi L Schw, the Causal Agent of Maize Common Rust.</title>
        <authorList>
            <person name="Rochi L."/>
            <person name="Burguener G."/>
            <person name="Darino M."/>
            <person name="Turjanski A."/>
            <person name="Kreff E."/>
            <person name="Dieguez M.J."/>
            <person name="Sacco F."/>
        </authorList>
    </citation>
    <scope>NUCLEOTIDE SEQUENCE [LARGE SCALE GENOMIC DNA]</scope>
    <source>
        <strain evidence="2 3">RO10H11247</strain>
    </source>
</reference>
<organism evidence="2 3">
    <name type="scientific">Puccinia sorghi</name>
    <dbReference type="NCBI Taxonomy" id="27349"/>
    <lineage>
        <taxon>Eukaryota</taxon>
        <taxon>Fungi</taxon>
        <taxon>Dikarya</taxon>
        <taxon>Basidiomycota</taxon>
        <taxon>Pucciniomycotina</taxon>
        <taxon>Pucciniomycetes</taxon>
        <taxon>Pucciniales</taxon>
        <taxon>Pucciniaceae</taxon>
        <taxon>Puccinia</taxon>
    </lineage>
</organism>
<proteinExistence type="predicted"/>
<dbReference type="VEuPathDB" id="FungiDB:VP01_7g14"/>
<dbReference type="Proteomes" id="UP000037035">
    <property type="component" value="Unassembled WGS sequence"/>
</dbReference>
<evidence type="ECO:0000313" key="3">
    <source>
        <dbReference type="Proteomes" id="UP000037035"/>
    </source>
</evidence>